<dbReference type="PANTHER" id="PTHR31827:SF1">
    <property type="entry name" value="EMB|CAB89363.1"/>
    <property type="match status" value="1"/>
</dbReference>
<dbReference type="AlphaFoldDB" id="A0A7S2JSJ1"/>
<evidence type="ECO:0000256" key="1">
    <source>
        <dbReference type="SAM" id="MobiDB-lite"/>
    </source>
</evidence>
<reference evidence="3" key="1">
    <citation type="submission" date="2021-01" db="EMBL/GenBank/DDBJ databases">
        <authorList>
            <person name="Corre E."/>
            <person name="Pelletier E."/>
            <person name="Niang G."/>
            <person name="Scheremetjew M."/>
            <person name="Finn R."/>
            <person name="Kale V."/>
            <person name="Holt S."/>
            <person name="Cochrane G."/>
            <person name="Meng A."/>
            <person name="Brown T."/>
            <person name="Cohen L."/>
        </authorList>
    </citation>
    <scope>NUCLEOTIDE SEQUENCE</scope>
    <source>
        <strain evidence="3">B650</strain>
    </source>
</reference>
<feature type="region of interest" description="Disordered" evidence="1">
    <location>
        <begin position="92"/>
        <end position="111"/>
    </location>
</feature>
<name>A0A7S2JSJ1_9STRA</name>
<protein>
    <recommendedName>
        <fullName evidence="2">WRKY19-like zinc finger domain-containing protein</fullName>
    </recommendedName>
</protein>
<feature type="compositionally biased region" description="Low complexity" evidence="1">
    <location>
        <begin position="95"/>
        <end position="107"/>
    </location>
</feature>
<proteinExistence type="predicted"/>
<dbReference type="EMBL" id="HBGY01000652">
    <property type="protein sequence ID" value="CAD9555175.1"/>
    <property type="molecule type" value="Transcribed_RNA"/>
</dbReference>
<dbReference type="PANTHER" id="PTHR31827">
    <property type="entry name" value="EMB|CAB89363.1"/>
    <property type="match status" value="1"/>
</dbReference>
<evidence type="ECO:0000313" key="3">
    <source>
        <dbReference type="EMBL" id="CAD9555175.1"/>
    </source>
</evidence>
<evidence type="ECO:0000259" key="2">
    <source>
        <dbReference type="Pfam" id="PF24906"/>
    </source>
</evidence>
<dbReference type="Pfam" id="PF24906">
    <property type="entry name" value="Zf_WRKY19"/>
    <property type="match status" value="2"/>
</dbReference>
<feature type="domain" description="WRKY19-like zinc finger" evidence="2">
    <location>
        <begin position="487"/>
        <end position="511"/>
    </location>
</feature>
<feature type="domain" description="WRKY19-like zinc finger" evidence="2">
    <location>
        <begin position="462"/>
        <end position="486"/>
    </location>
</feature>
<dbReference type="InterPro" id="IPR056866">
    <property type="entry name" value="Znf_WRKY19"/>
</dbReference>
<sequence>MLNYICHPNTRLQMALPQAPSVANNQGALMCYNGGSVVRRQHDNQFNKQYSGTTTTSTNHYHHQAVESSPLDSNSSETHLNALDTAQILQQLQRSSPSSNTTTAATAVEHSSNTLTSCSVRTMDGARKRNMNDNHNHHLLHPFKKSNTAMLGAVEPSSLYNHNQLNKKSSPRVTPPAIDLDLGLSFAPGTSSSLAEVSGVNTIAASASGVSNHVNYSSKASATAAATATATTTTTDQFNTTTHHLNHNHGLSFVDATAASAVNNTTAARGYVSNSTSPFLNMPPPASAPAPVQASAAVDFRPYTAHQLSSVAHPNVAAYIAGLKCGLVMSGIADSLPAPMLSVDVAVHPQPLLAKGDGDFMNSYQQLQQQASICKPTVATTTKNGKKIKICRMEGCPHAAAKRTPYCSKHSGPRKCEYDGCKKCAQGRTRFCIAHGGGRRCIHPLCTKGARDSKFCAAHGGGKRCTEADCTKSAVGGSNKCTAHGGGKRCQAEGCAKSAQSATSFCVKHGGGRKCCVDSCNKVARGRSQMCMVHGMGS</sequence>
<gene>
    <name evidence="3" type="ORF">LDAN0321_LOCUS419</name>
</gene>
<accession>A0A7S2JSJ1</accession>
<organism evidence="3">
    <name type="scientific">Leptocylindrus danicus</name>
    <dbReference type="NCBI Taxonomy" id="163516"/>
    <lineage>
        <taxon>Eukaryota</taxon>
        <taxon>Sar</taxon>
        <taxon>Stramenopiles</taxon>
        <taxon>Ochrophyta</taxon>
        <taxon>Bacillariophyta</taxon>
        <taxon>Coscinodiscophyceae</taxon>
        <taxon>Chaetocerotophycidae</taxon>
        <taxon>Leptocylindrales</taxon>
        <taxon>Leptocylindraceae</taxon>
        <taxon>Leptocylindrus</taxon>
    </lineage>
</organism>